<organism evidence="12">
    <name type="scientific">Hemiselmis andersenii</name>
    <name type="common">Cryptophyte alga</name>
    <dbReference type="NCBI Taxonomy" id="464988"/>
    <lineage>
        <taxon>Eukaryota</taxon>
        <taxon>Cryptophyceae</taxon>
        <taxon>Cryptomonadales</taxon>
        <taxon>Hemiselmidaceae</taxon>
        <taxon>Hemiselmis</taxon>
    </lineage>
</organism>
<dbReference type="Gene3D" id="3.60.40.10">
    <property type="entry name" value="PPM-type phosphatase domain"/>
    <property type="match status" value="1"/>
</dbReference>
<dbReference type="CDD" id="cd00143">
    <property type="entry name" value="PP2Cc"/>
    <property type="match status" value="1"/>
</dbReference>
<dbReference type="AlphaFoldDB" id="A0A6T8PGJ1"/>
<keyword evidence="4" id="KW-0479">Metal-binding</keyword>
<evidence type="ECO:0000313" key="12">
    <source>
        <dbReference type="EMBL" id="CAD8758010.1"/>
    </source>
</evidence>
<feature type="compositionally biased region" description="Acidic residues" evidence="10">
    <location>
        <begin position="127"/>
        <end position="138"/>
    </location>
</feature>
<comment type="similarity">
    <text evidence="2 9">Belongs to the PP2C family.</text>
</comment>
<protein>
    <recommendedName>
        <fullName evidence="3">protein-serine/threonine phosphatase</fullName>
        <ecNumber evidence="3">3.1.3.16</ecNumber>
    </recommendedName>
</protein>
<evidence type="ECO:0000256" key="10">
    <source>
        <dbReference type="SAM" id="MobiDB-lite"/>
    </source>
</evidence>
<dbReference type="FunFam" id="3.60.40.10:FF:000140">
    <property type="entry name" value="Protein phosphatase 2C"/>
    <property type="match status" value="1"/>
</dbReference>
<keyword evidence="5 9" id="KW-0378">Hydrolase</keyword>
<evidence type="ECO:0000256" key="2">
    <source>
        <dbReference type="ARBA" id="ARBA00006702"/>
    </source>
</evidence>
<comment type="cofactor">
    <cofactor evidence="1">
        <name>Mn(2+)</name>
        <dbReference type="ChEBI" id="CHEBI:29035"/>
    </cofactor>
</comment>
<gene>
    <name evidence="12" type="ORF">HAND1043_LOCUS24524</name>
</gene>
<dbReference type="PROSITE" id="PS51746">
    <property type="entry name" value="PPM_2"/>
    <property type="match status" value="1"/>
</dbReference>
<dbReference type="GO" id="GO:0004722">
    <property type="term" value="F:protein serine/threonine phosphatase activity"/>
    <property type="evidence" value="ECO:0007669"/>
    <property type="project" value="UniProtKB-EC"/>
</dbReference>
<evidence type="ECO:0000256" key="5">
    <source>
        <dbReference type="ARBA" id="ARBA00022801"/>
    </source>
</evidence>
<dbReference type="PANTHER" id="PTHR13832">
    <property type="entry name" value="PROTEIN PHOSPHATASE 2C"/>
    <property type="match status" value="1"/>
</dbReference>
<proteinExistence type="inferred from homology"/>
<evidence type="ECO:0000256" key="6">
    <source>
        <dbReference type="ARBA" id="ARBA00022842"/>
    </source>
</evidence>
<evidence type="ECO:0000256" key="3">
    <source>
        <dbReference type="ARBA" id="ARBA00013081"/>
    </source>
</evidence>
<dbReference type="EMBL" id="HBFK01040381">
    <property type="protein sequence ID" value="CAD8758010.1"/>
    <property type="molecule type" value="Transcribed_RNA"/>
</dbReference>
<dbReference type="GO" id="GO:0046872">
    <property type="term" value="F:metal ion binding"/>
    <property type="evidence" value="ECO:0007669"/>
    <property type="project" value="UniProtKB-KW"/>
</dbReference>
<reference evidence="12" key="1">
    <citation type="submission" date="2021-01" db="EMBL/GenBank/DDBJ databases">
        <authorList>
            <person name="Corre E."/>
            <person name="Pelletier E."/>
            <person name="Niang G."/>
            <person name="Scheremetjew M."/>
            <person name="Finn R."/>
            <person name="Kale V."/>
            <person name="Holt S."/>
            <person name="Cochrane G."/>
            <person name="Meng A."/>
            <person name="Brown T."/>
            <person name="Cohen L."/>
        </authorList>
    </citation>
    <scope>NUCLEOTIDE SEQUENCE</scope>
    <source>
        <strain evidence="12">CCMP441</strain>
    </source>
</reference>
<keyword evidence="7 9" id="KW-0904">Protein phosphatase</keyword>
<dbReference type="Pfam" id="PF00481">
    <property type="entry name" value="PP2C"/>
    <property type="match status" value="1"/>
</dbReference>
<evidence type="ECO:0000259" key="11">
    <source>
        <dbReference type="PROSITE" id="PS51746"/>
    </source>
</evidence>
<evidence type="ECO:0000256" key="9">
    <source>
        <dbReference type="RuleBase" id="RU003465"/>
    </source>
</evidence>
<dbReference type="EC" id="3.1.3.16" evidence="3"/>
<evidence type="ECO:0000256" key="8">
    <source>
        <dbReference type="ARBA" id="ARBA00023211"/>
    </source>
</evidence>
<dbReference type="PROSITE" id="PS01032">
    <property type="entry name" value="PPM_1"/>
    <property type="match status" value="1"/>
</dbReference>
<feature type="domain" description="PPM-type phosphatase" evidence="11">
    <location>
        <begin position="23"/>
        <end position="316"/>
    </location>
</feature>
<accession>A0A6T8PGJ1</accession>
<dbReference type="PANTHER" id="PTHR13832:SF803">
    <property type="entry name" value="PROTEIN PHOSPHATASE 1G"/>
    <property type="match status" value="1"/>
</dbReference>
<dbReference type="InterPro" id="IPR000222">
    <property type="entry name" value="PP2C_BS"/>
</dbReference>
<evidence type="ECO:0000256" key="7">
    <source>
        <dbReference type="ARBA" id="ARBA00022912"/>
    </source>
</evidence>
<evidence type="ECO:0000256" key="1">
    <source>
        <dbReference type="ARBA" id="ARBA00001936"/>
    </source>
</evidence>
<dbReference type="SMART" id="SM00332">
    <property type="entry name" value="PP2Cc"/>
    <property type="match status" value="1"/>
</dbReference>
<evidence type="ECO:0000256" key="4">
    <source>
        <dbReference type="ARBA" id="ARBA00022723"/>
    </source>
</evidence>
<keyword evidence="8" id="KW-0464">Manganese</keyword>
<dbReference type="InterPro" id="IPR036457">
    <property type="entry name" value="PPM-type-like_dom_sf"/>
</dbReference>
<keyword evidence="6" id="KW-0460">Magnesium</keyword>
<dbReference type="InterPro" id="IPR015655">
    <property type="entry name" value="PP2C"/>
</dbReference>
<name>A0A6T8PGJ1_HEMAN</name>
<sequence>MGVLLSKPNTEKVYEEGSEGGIQYAACSMQGWRTSMEDAHVADLDLDSNKHCFFGVYDGHAGTDVAIYTSRFLHKNVAMSAAYKNKDYNTALKEGFLKTDADLRTEQGISECARIRREVARNKQGSDDDDDDDVDDDAGQLTESGSTAVTVLLAGKDLYCANAGDSRAVISRKGAAVGLSEDHKPFHDVEKARIEKAGGFVEDKRVNGTLAVARAMGDFSFKQETQMSAEEQQVTCDPEIRKFTLEQGDEFMILACDGIWDMLSNQQAVDLVSERLKKSTPLKEILSDLFDACLSPHPSANEGLGCDNMTAIIVILPPQ</sequence>
<dbReference type="SUPFAM" id="SSF81606">
    <property type="entry name" value="PP2C-like"/>
    <property type="match status" value="1"/>
</dbReference>
<dbReference type="InterPro" id="IPR001932">
    <property type="entry name" value="PPM-type_phosphatase-like_dom"/>
</dbReference>
<feature type="region of interest" description="Disordered" evidence="10">
    <location>
        <begin position="120"/>
        <end position="141"/>
    </location>
</feature>